<feature type="region of interest" description="Disordered" evidence="1">
    <location>
        <begin position="1"/>
        <end position="23"/>
    </location>
</feature>
<dbReference type="RefSeq" id="WP_216125481.1">
    <property type="nucleotide sequence ID" value="NZ_CP086239.1"/>
</dbReference>
<dbReference type="CDD" id="cd04693">
    <property type="entry name" value="NUDIX_Hydrolase"/>
    <property type="match status" value="1"/>
</dbReference>
<dbReference type="InterPro" id="IPR000086">
    <property type="entry name" value="NUDIX_hydrolase_dom"/>
</dbReference>
<dbReference type="Proteomes" id="UP001164733">
    <property type="component" value="Chromosome"/>
</dbReference>
<dbReference type="Pfam" id="PF00293">
    <property type="entry name" value="NUDIX"/>
    <property type="match status" value="1"/>
</dbReference>
<dbReference type="PANTHER" id="PTHR10885">
    <property type="entry name" value="ISOPENTENYL-DIPHOSPHATE DELTA-ISOMERASE"/>
    <property type="match status" value="1"/>
</dbReference>
<feature type="compositionally biased region" description="Basic and acidic residues" evidence="1">
    <location>
        <begin position="10"/>
        <end position="23"/>
    </location>
</feature>
<dbReference type="PANTHER" id="PTHR10885:SF0">
    <property type="entry name" value="ISOPENTENYL-DIPHOSPHATE DELTA-ISOMERASE"/>
    <property type="match status" value="1"/>
</dbReference>
<protein>
    <submittedName>
        <fullName evidence="3">NUDIX domain-containing protein</fullName>
    </submittedName>
</protein>
<dbReference type="AlphaFoldDB" id="A0AA47EL56"/>
<evidence type="ECO:0000313" key="3">
    <source>
        <dbReference type="EMBL" id="WAG61026.1"/>
    </source>
</evidence>
<reference evidence="3" key="1">
    <citation type="submission" date="2021-11" db="EMBL/GenBank/DDBJ databases">
        <title>Clostridia strains as spoilage organisms.</title>
        <authorList>
            <person name="Wambui J."/>
            <person name="Stevens M.J.A."/>
            <person name="Stephan R."/>
        </authorList>
    </citation>
    <scope>NUCLEOTIDE SEQUENCE</scope>
    <source>
        <strain evidence="3">CF009</strain>
    </source>
</reference>
<proteinExistence type="predicted"/>
<feature type="domain" description="Nudix hydrolase" evidence="2">
    <location>
        <begin position="28"/>
        <end position="160"/>
    </location>
</feature>
<evidence type="ECO:0000256" key="1">
    <source>
        <dbReference type="SAM" id="MobiDB-lite"/>
    </source>
</evidence>
<accession>A0AA47EL56</accession>
<name>A0AA47EL56_9CLOT</name>
<sequence>MELWDILDGNGEKTGKTGERGKPMGQDEYHLVVQVWIKNRHGEFLITKRTPNKTILPNMWETTCGSAIIGDDSLKAVLREVKEEIGINLSPANGKFLFRLKRQHFDFPDFVDVWLFKEEVDMTEVIYQPDEVCGAKWATLNHIQSMIESGEFADTFPYLEDLFKIV</sequence>
<dbReference type="PROSITE" id="PS51462">
    <property type="entry name" value="NUDIX"/>
    <property type="match status" value="1"/>
</dbReference>
<evidence type="ECO:0000313" key="4">
    <source>
        <dbReference type="Proteomes" id="UP001164733"/>
    </source>
</evidence>
<gene>
    <name evidence="3" type="ORF">LL038_01885</name>
</gene>
<dbReference type="GO" id="GO:0003824">
    <property type="term" value="F:catalytic activity"/>
    <property type="evidence" value="ECO:0007669"/>
    <property type="project" value="UniProtKB-ARBA"/>
</dbReference>
<evidence type="ECO:0000259" key="2">
    <source>
        <dbReference type="PROSITE" id="PS51462"/>
    </source>
</evidence>
<dbReference type="EMBL" id="CP086239">
    <property type="protein sequence ID" value="WAG61026.1"/>
    <property type="molecule type" value="Genomic_DNA"/>
</dbReference>
<organism evidence="3 4">
    <name type="scientific">Clostridium estertheticum</name>
    <dbReference type="NCBI Taxonomy" id="238834"/>
    <lineage>
        <taxon>Bacteria</taxon>
        <taxon>Bacillati</taxon>
        <taxon>Bacillota</taxon>
        <taxon>Clostridia</taxon>
        <taxon>Eubacteriales</taxon>
        <taxon>Clostridiaceae</taxon>
        <taxon>Clostridium</taxon>
    </lineage>
</organism>